<dbReference type="AlphaFoldDB" id="L1IW80"/>
<dbReference type="Gene3D" id="2.120.10.30">
    <property type="entry name" value="TolB, C-terminal domain"/>
    <property type="match status" value="2"/>
</dbReference>
<dbReference type="PANTHER" id="PTHR46388:SF2">
    <property type="entry name" value="NHL REPEAT-CONTAINING PROTEIN 2"/>
    <property type="match status" value="1"/>
</dbReference>
<evidence type="ECO:0000256" key="1">
    <source>
        <dbReference type="SAM" id="SignalP"/>
    </source>
</evidence>
<dbReference type="PANTHER" id="PTHR46388">
    <property type="entry name" value="NHL REPEAT-CONTAINING PROTEIN 2"/>
    <property type="match status" value="1"/>
</dbReference>
<reference evidence="3" key="3">
    <citation type="submission" date="2016-03" db="UniProtKB">
        <authorList>
            <consortium name="EnsemblProtists"/>
        </authorList>
    </citation>
    <scope>IDENTIFICATION</scope>
</reference>
<dbReference type="SUPFAM" id="SSF63825">
    <property type="entry name" value="YWTD domain"/>
    <property type="match status" value="1"/>
</dbReference>
<evidence type="ECO:0008006" key="5">
    <source>
        <dbReference type="Google" id="ProtNLM"/>
    </source>
</evidence>
<dbReference type="HOGENOM" id="CLU_982102_0_0_1"/>
<reference evidence="4" key="2">
    <citation type="submission" date="2012-11" db="EMBL/GenBank/DDBJ databases">
        <authorList>
            <person name="Kuo A."/>
            <person name="Curtis B.A."/>
            <person name="Tanifuji G."/>
            <person name="Burki F."/>
            <person name="Gruber A."/>
            <person name="Irimia M."/>
            <person name="Maruyama S."/>
            <person name="Arias M.C."/>
            <person name="Ball S.G."/>
            <person name="Gile G.H."/>
            <person name="Hirakawa Y."/>
            <person name="Hopkins J.F."/>
            <person name="Rensing S.A."/>
            <person name="Schmutz J."/>
            <person name="Symeonidi A."/>
            <person name="Elias M."/>
            <person name="Eveleigh R.J."/>
            <person name="Herman E.K."/>
            <person name="Klute M.J."/>
            <person name="Nakayama T."/>
            <person name="Obornik M."/>
            <person name="Reyes-Prieto A."/>
            <person name="Armbrust E.V."/>
            <person name="Aves S.J."/>
            <person name="Beiko R.G."/>
            <person name="Coutinho P."/>
            <person name="Dacks J.B."/>
            <person name="Durnford D.G."/>
            <person name="Fast N.M."/>
            <person name="Green B.R."/>
            <person name="Grisdale C."/>
            <person name="Hempe F."/>
            <person name="Henrissat B."/>
            <person name="Hoppner M.P."/>
            <person name="Ishida K.-I."/>
            <person name="Kim E."/>
            <person name="Koreny L."/>
            <person name="Kroth P.G."/>
            <person name="Liu Y."/>
            <person name="Malik S.-B."/>
            <person name="Maier U.G."/>
            <person name="McRose D."/>
            <person name="Mock T."/>
            <person name="Neilson J.A."/>
            <person name="Onodera N.T."/>
            <person name="Poole A.M."/>
            <person name="Pritham E.J."/>
            <person name="Richards T.A."/>
            <person name="Rocap G."/>
            <person name="Roy S.W."/>
            <person name="Sarai C."/>
            <person name="Schaack S."/>
            <person name="Shirato S."/>
            <person name="Slamovits C.H."/>
            <person name="Spencer D.F."/>
            <person name="Suzuki S."/>
            <person name="Worden A.Z."/>
            <person name="Zauner S."/>
            <person name="Barry K."/>
            <person name="Bell C."/>
            <person name="Bharti A.K."/>
            <person name="Crow J.A."/>
            <person name="Grimwood J."/>
            <person name="Kramer R."/>
            <person name="Lindquist E."/>
            <person name="Lucas S."/>
            <person name="Salamov A."/>
            <person name="McFadden G.I."/>
            <person name="Lane C.E."/>
            <person name="Keeling P.J."/>
            <person name="Gray M.W."/>
            <person name="Grigoriev I.V."/>
            <person name="Archibald J.M."/>
        </authorList>
    </citation>
    <scope>NUCLEOTIDE SEQUENCE</scope>
    <source>
        <strain evidence="4">CCMP2712</strain>
    </source>
</reference>
<reference evidence="2 4" key="1">
    <citation type="journal article" date="2012" name="Nature">
        <title>Algal genomes reveal evolutionary mosaicism and the fate of nucleomorphs.</title>
        <authorList>
            <consortium name="DOE Joint Genome Institute"/>
            <person name="Curtis B.A."/>
            <person name="Tanifuji G."/>
            <person name="Burki F."/>
            <person name="Gruber A."/>
            <person name="Irimia M."/>
            <person name="Maruyama S."/>
            <person name="Arias M.C."/>
            <person name="Ball S.G."/>
            <person name="Gile G.H."/>
            <person name="Hirakawa Y."/>
            <person name="Hopkins J.F."/>
            <person name="Kuo A."/>
            <person name="Rensing S.A."/>
            <person name="Schmutz J."/>
            <person name="Symeonidi A."/>
            <person name="Elias M."/>
            <person name="Eveleigh R.J."/>
            <person name="Herman E.K."/>
            <person name="Klute M.J."/>
            <person name="Nakayama T."/>
            <person name="Obornik M."/>
            <person name="Reyes-Prieto A."/>
            <person name="Armbrust E.V."/>
            <person name="Aves S.J."/>
            <person name="Beiko R.G."/>
            <person name="Coutinho P."/>
            <person name="Dacks J.B."/>
            <person name="Durnford D.G."/>
            <person name="Fast N.M."/>
            <person name="Green B.R."/>
            <person name="Grisdale C.J."/>
            <person name="Hempel F."/>
            <person name="Henrissat B."/>
            <person name="Hoppner M.P."/>
            <person name="Ishida K."/>
            <person name="Kim E."/>
            <person name="Koreny L."/>
            <person name="Kroth P.G."/>
            <person name="Liu Y."/>
            <person name="Malik S.B."/>
            <person name="Maier U.G."/>
            <person name="McRose D."/>
            <person name="Mock T."/>
            <person name="Neilson J.A."/>
            <person name="Onodera N.T."/>
            <person name="Poole A.M."/>
            <person name="Pritham E.J."/>
            <person name="Richards T.A."/>
            <person name="Rocap G."/>
            <person name="Roy S.W."/>
            <person name="Sarai C."/>
            <person name="Schaack S."/>
            <person name="Shirato S."/>
            <person name="Slamovits C.H."/>
            <person name="Spencer D.F."/>
            <person name="Suzuki S."/>
            <person name="Worden A.Z."/>
            <person name="Zauner S."/>
            <person name="Barry K."/>
            <person name="Bell C."/>
            <person name="Bharti A.K."/>
            <person name="Crow J.A."/>
            <person name="Grimwood J."/>
            <person name="Kramer R."/>
            <person name="Lindquist E."/>
            <person name="Lucas S."/>
            <person name="Salamov A."/>
            <person name="McFadden G.I."/>
            <person name="Lane C.E."/>
            <person name="Keeling P.J."/>
            <person name="Gray M.W."/>
            <person name="Grigoriev I.V."/>
            <person name="Archibald J.M."/>
        </authorList>
    </citation>
    <scope>NUCLEOTIDE SEQUENCE</scope>
    <source>
        <strain evidence="2 4">CCMP2712</strain>
    </source>
</reference>
<dbReference type="STRING" id="905079.L1IW80"/>
<organism evidence="2">
    <name type="scientific">Guillardia theta (strain CCMP2712)</name>
    <name type="common">Cryptophyte</name>
    <dbReference type="NCBI Taxonomy" id="905079"/>
    <lineage>
        <taxon>Eukaryota</taxon>
        <taxon>Cryptophyceae</taxon>
        <taxon>Pyrenomonadales</taxon>
        <taxon>Geminigeraceae</taxon>
        <taxon>Guillardia</taxon>
    </lineage>
</organism>
<keyword evidence="1" id="KW-0732">Signal</keyword>
<dbReference type="RefSeq" id="XP_005827317.1">
    <property type="nucleotide sequence ID" value="XM_005827260.1"/>
</dbReference>
<sequence length="284" mass="30511">MYWRIFLFLCAYLQACHASPSYFLTLVATTSDNAAIQPNSAAYTSDGKTLLYAEAGIGFGRIMGLDVATSRVQVVAGSSSGGESDGIGTQAQFNQPRTVRVNGTVAYITDSISCSIRQLDLLTLQVTTLYRYPYPLVSQQIQGKCYWGLAVDSANNRLYVSCAYNSTIMQLDLTTRTMSVLAGDGNVGSKNGRGTAATFYTPQGIAYSSKQSAIYVSDYQNSLIRKIEVNTREVTTAAGSLSVGCADGPATSAQFLYPKGLVMDLQESKIYVAQEGSNGTVRQL</sequence>
<gene>
    <name evidence="2" type="ORF">GUITHDRAFT_75685</name>
</gene>
<accession>L1IW80</accession>
<evidence type="ECO:0000313" key="2">
    <source>
        <dbReference type="EMBL" id="EKX40337.1"/>
    </source>
</evidence>
<dbReference type="OMA" id="HAIHGVA"/>
<keyword evidence="4" id="KW-1185">Reference proteome</keyword>
<evidence type="ECO:0000313" key="4">
    <source>
        <dbReference type="Proteomes" id="UP000011087"/>
    </source>
</evidence>
<protein>
    <recommendedName>
        <fullName evidence="5">SMP-30/Gluconolactonase/LRE-like region domain-containing protein</fullName>
    </recommendedName>
</protein>
<dbReference type="EMBL" id="JH993032">
    <property type="protein sequence ID" value="EKX40337.1"/>
    <property type="molecule type" value="Genomic_DNA"/>
</dbReference>
<name>L1IW80_GUITC</name>
<dbReference type="KEGG" id="gtt:GUITHDRAFT_75685"/>
<feature type="chain" id="PRO_5008770525" description="SMP-30/Gluconolactonase/LRE-like region domain-containing protein" evidence="1">
    <location>
        <begin position="19"/>
        <end position="284"/>
    </location>
</feature>
<proteinExistence type="predicted"/>
<dbReference type="Proteomes" id="UP000011087">
    <property type="component" value="Unassembled WGS sequence"/>
</dbReference>
<evidence type="ECO:0000313" key="3">
    <source>
        <dbReference type="EnsemblProtists" id="EKX40337"/>
    </source>
</evidence>
<feature type="non-terminal residue" evidence="2">
    <location>
        <position position="284"/>
    </location>
</feature>
<dbReference type="EnsemblProtists" id="EKX40337">
    <property type="protein sequence ID" value="EKX40337"/>
    <property type="gene ID" value="GUITHDRAFT_75685"/>
</dbReference>
<dbReference type="OrthoDB" id="273823at2759"/>
<dbReference type="eggNOG" id="KOG2177">
    <property type="taxonomic scope" value="Eukaryota"/>
</dbReference>
<dbReference type="PaxDb" id="55529-EKX40337"/>
<feature type="signal peptide" evidence="1">
    <location>
        <begin position="1"/>
        <end position="18"/>
    </location>
</feature>
<dbReference type="InterPro" id="IPR011042">
    <property type="entry name" value="6-blade_b-propeller_TolB-like"/>
</dbReference>
<dbReference type="GeneID" id="17297079"/>